<sequence length="73" mass="7917">MASAVLADPTCALQGTNRGNGSAMEESENDVGRFEQLLLYAEEHYLAEKLPLGDYLGKVLHGVKNIINVTLAR</sequence>
<evidence type="ECO:0000313" key="2">
    <source>
        <dbReference type="Proteomes" id="UP000887159"/>
    </source>
</evidence>
<accession>A0A8X6R7Z6</accession>
<name>A0A8X6R7Z6_TRICX</name>
<keyword evidence="2" id="KW-1185">Reference proteome</keyword>
<organism evidence="1 2">
    <name type="scientific">Trichonephila clavipes</name>
    <name type="common">Golden silk orbweaver</name>
    <name type="synonym">Nephila clavipes</name>
    <dbReference type="NCBI Taxonomy" id="2585209"/>
    <lineage>
        <taxon>Eukaryota</taxon>
        <taxon>Metazoa</taxon>
        <taxon>Ecdysozoa</taxon>
        <taxon>Arthropoda</taxon>
        <taxon>Chelicerata</taxon>
        <taxon>Arachnida</taxon>
        <taxon>Araneae</taxon>
        <taxon>Araneomorphae</taxon>
        <taxon>Entelegynae</taxon>
        <taxon>Araneoidea</taxon>
        <taxon>Nephilidae</taxon>
        <taxon>Trichonephila</taxon>
    </lineage>
</organism>
<comment type="caution">
    <text evidence="1">The sequence shown here is derived from an EMBL/GenBank/DDBJ whole genome shotgun (WGS) entry which is preliminary data.</text>
</comment>
<proteinExistence type="predicted"/>
<protein>
    <submittedName>
        <fullName evidence="1">15-hydroxyprostaglandin dehydrogenase</fullName>
    </submittedName>
</protein>
<dbReference type="Proteomes" id="UP000887159">
    <property type="component" value="Unassembled WGS sequence"/>
</dbReference>
<reference evidence="1" key="1">
    <citation type="submission" date="2020-08" db="EMBL/GenBank/DDBJ databases">
        <title>Multicomponent nature underlies the extraordinary mechanical properties of spider dragline silk.</title>
        <authorList>
            <person name="Kono N."/>
            <person name="Nakamura H."/>
            <person name="Mori M."/>
            <person name="Yoshida Y."/>
            <person name="Ohtoshi R."/>
            <person name="Malay A.D."/>
            <person name="Moran D.A.P."/>
            <person name="Tomita M."/>
            <person name="Numata K."/>
            <person name="Arakawa K."/>
        </authorList>
    </citation>
    <scope>NUCLEOTIDE SEQUENCE</scope>
</reference>
<evidence type="ECO:0000313" key="1">
    <source>
        <dbReference type="EMBL" id="GFX90098.1"/>
    </source>
</evidence>
<dbReference type="EMBL" id="BMAU01021088">
    <property type="protein sequence ID" value="GFX90098.1"/>
    <property type="molecule type" value="Genomic_DNA"/>
</dbReference>
<gene>
    <name evidence="1" type="primary">NCL1_52472</name>
    <name evidence="1" type="ORF">TNCV_2420821</name>
</gene>
<dbReference type="AlphaFoldDB" id="A0A8X6R7Z6"/>